<protein>
    <submittedName>
        <fullName evidence="1">Antitoxin MazE5</fullName>
    </submittedName>
</protein>
<evidence type="ECO:0000313" key="2">
    <source>
        <dbReference type="Proteomes" id="UP000018291"/>
    </source>
</evidence>
<dbReference type="RefSeq" id="WP_012222944.1">
    <property type="nucleotide sequence ID" value="NZ_HG422565.1"/>
</dbReference>
<evidence type="ECO:0000313" key="1">
    <source>
        <dbReference type="EMBL" id="CCM61986.1"/>
    </source>
</evidence>
<organism evidence="1 2">
    <name type="scientific">Candidatus Neomicrothrix parvicella RN1</name>
    <dbReference type="NCBI Taxonomy" id="1229780"/>
    <lineage>
        <taxon>Bacteria</taxon>
        <taxon>Bacillati</taxon>
        <taxon>Actinomycetota</taxon>
        <taxon>Acidimicrobiia</taxon>
        <taxon>Acidimicrobiales</taxon>
        <taxon>Microthrixaceae</taxon>
        <taxon>Candidatus Neomicrothrix</taxon>
    </lineage>
</organism>
<sequence>MARVRVSTTVDEQLLAAARSASPDARDSKLLDEALAAFVAKHRTDEVDRSYEVYDRRPLSEPDEWGDLDSFHRAAKAS</sequence>
<gene>
    <name evidence="1" type="ORF">BN381_10217</name>
</gene>
<reference evidence="1 2" key="1">
    <citation type="journal article" date="2013" name="ISME J.">
        <title>Metabolic model for the filamentous 'Candidatus Microthrix parvicella' based on genomic and metagenomic analyses.</title>
        <authorList>
            <person name="Jon McIlroy S."/>
            <person name="Kristiansen R."/>
            <person name="Albertsen M."/>
            <person name="Michael Karst S."/>
            <person name="Rossetti S."/>
            <person name="Lund Nielsen J."/>
            <person name="Tandoi V."/>
            <person name="James Seviour R."/>
            <person name="Nielsen P.H."/>
        </authorList>
    </citation>
    <scope>NUCLEOTIDE SEQUENCE [LARGE SCALE GENOMIC DNA]</scope>
    <source>
        <strain evidence="1 2">RN1</strain>
    </source>
</reference>
<dbReference type="HOGENOM" id="CLU_197503_0_0_11"/>
<dbReference type="STRING" id="1229780.BN381_10217"/>
<keyword evidence="2" id="KW-1185">Reference proteome</keyword>
<dbReference type="EMBL" id="CANL01000001">
    <property type="protein sequence ID" value="CCM61986.1"/>
    <property type="molecule type" value="Genomic_DNA"/>
</dbReference>
<name>R4YYF3_9ACTN</name>
<dbReference type="OrthoDB" id="4951104at2"/>
<dbReference type="AlphaFoldDB" id="R4YYF3"/>
<accession>R4YYF3</accession>
<dbReference type="Proteomes" id="UP000018291">
    <property type="component" value="Unassembled WGS sequence"/>
</dbReference>
<proteinExistence type="predicted"/>
<dbReference type="eggNOG" id="ENOG50345T0">
    <property type="taxonomic scope" value="Bacteria"/>
</dbReference>
<comment type="caution">
    <text evidence="1">The sequence shown here is derived from an EMBL/GenBank/DDBJ whole genome shotgun (WGS) entry which is preliminary data.</text>
</comment>